<proteinExistence type="predicted"/>
<reference evidence="3 4" key="1">
    <citation type="submission" date="2017-04" db="EMBL/GenBank/DDBJ databases">
        <title>Unexpected and diverse lifestyles within the genus Limnohabitans.</title>
        <authorList>
            <person name="Kasalicky V."/>
            <person name="Mehrshad M."/>
            <person name="Andrei S.-A."/>
            <person name="Salcher M."/>
            <person name="Kratochvilova H."/>
            <person name="Simek K."/>
            <person name="Ghai R."/>
        </authorList>
    </citation>
    <scope>NUCLEOTIDE SEQUENCE [LARGE SCALE GENOMIC DNA]</scope>
    <source>
        <strain evidence="3 4">II-B4</strain>
    </source>
</reference>
<gene>
    <name evidence="3" type="ORF">B9Z37_10705</name>
</gene>
<feature type="domain" description="CoA carboxyltransferase N-terminal" evidence="1">
    <location>
        <begin position="13"/>
        <end position="270"/>
    </location>
</feature>
<dbReference type="InterPro" id="IPR051047">
    <property type="entry name" value="AccD/PCCB"/>
</dbReference>
<dbReference type="PROSITE" id="PS50980">
    <property type="entry name" value="COA_CT_NTER"/>
    <property type="match status" value="1"/>
</dbReference>
<sequence length="524" mass="57104">MSQWPVFEPSGEWAAELTELQLRRAQARAMGGAEALARFKASGRLNARERIDHLMDAGSFRELGALAGKGHYSREGAFERMDPTNAIVGLGRVQGRKVAVHADDFTIRAGSSEASIADKWIYIERMAHQLRMPLVRLVDSAGGSVKLLMQIGGTKIPEYPSWPANELLQTVPVVGVALGACAGQGAVKVLSSHFSVMVREQAQVMAAGPHVVRQAYAQEVDKNDLGGHRVHRKSALVHNEAEDEADALAQVQQFLSYMPRSVHHLAPVLPTQDSPTRADDWLKDAIPRERRKIYEPRKILASVMDMDSVFEIGRYQGGSVITALARLNGVPVGVIANDPKVQGGAMTVQAAYKMERHVKLCSLFGLPVVNFVDQPGNQTGLEAELGGTLLGAMRVGEALNACRSPWVSILVRRCFGMAGALHAPKYGEALNLRYAWPSARWGSIPIEGGVMAAHKAEIDAAPDPAAKRAELEAFYLNMTSPFRTAEKFGILDIIDPRETRAILCDWVEDARELVKLSRVGESEG</sequence>
<evidence type="ECO:0000259" key="2">
    <source>
        <dbReference type="PROSITE" id="PS50989"/>
    </source>
</evidence>
<dbReference type="OrthoDB" id="9803706at2"/>
<dbReference type="Pfam" id="PF01039">
    <property type="entry name" value="Carboxyl_trans"/>
    <property type="match status" value="1"/>
</dbReference>
<dbReference type="AlphaFoldDB" id="A0A315E6A7"/>
<dbReference type="Proteomes" id="UP000250790">
    <property type="component" value="Unassembled WGS sequence"/>
</dbReference>
<accession>A0A315E6A7</accession>
<dbReference type="GO" id="GO:0004658">
    <property type="term" value="F:propionyl-CoA carboxylase activity"/>
    <property type="evidence" value="ECO:0007669"/>
    <property type="project" value="TreeGrafter"/>
</dbReference>
<name>A0A315E6A7_9BURK</name>
<organism evidence="3 4">
    <name type="scientific">Limnohabitans parvus II-B4</name>
    <dbReference type="NCBI Taxonomy" id="1293052"/>
    <lineage>
        <taxon>Bacteria</taxon>
        <taxon>Pseudomonadati</taxon>
        <taxon>Pseudomonadota</taxon>
        <taxon>Betaproteobacteria</taxon>
        <taxon>Burkholderiales</taxon>
        <taxon>Comamonadaceae</taxon>
        <taxon>Limnohabitans</taxon>
    </lineage>
</organism>
<dbReference type="RefSeq" id="WP_108313022.1">
    <property type="nucleotide sequence ID" value="NZ_NESN01000004.1"/>
</dbReference>
<dbReference type="PANTHER" id="PTHR43842">
    <property type="entry name" value="PROPIONYL-COA CARBOXYLASE BETA CHAIN"/>
    <property type="match status" value="1"/>
</dbReference>
<dbReference type="InterPro" id="IPR011762">
    <property type="entry name" value="COA_CT_N"/>
</dbReference>
<dbReference type="Gene3D" id="3.90.226.10">
    <property type="entry name" value="2-enoyl-CoA Hydratase, Chain A, domain 1"/>
    <property type="match status" value="2"/>
</dbReference>
<dbReference type="PROSITE" id="PS50989">
    <property type="entry name" value="COA_CT_CTER"/>
    <property type="match status" value="1"/>
</dbReference>
<evidence type="ECO:0000313" key="4">
    <source>
        <dbReference type="Proteomes" id="UP000250790"/>
    </source>
</evidence>
<dbReference type="InterPro" id="IPR011763">
    <property type="entry name" value="COA_CT_C"/>
</dbReference>
<comment type="caution">
    <text evidence="3">The sequence shown here is derived from an EMBL/GenBank/DDBJ whole genome shotgun (WGS) entry which is preliminary data.</text>
</comment>
<dbReference type="InterPro" id="IPR034733">
    <property type="entry name" value="AcCoA_carboxyl_beta"/>
</dbReference>
<evidence type="ECO:0000259" key="1">
    <source>
        <dbReference type="PROSITE" id="PS50980"/>
    </source>
</evidence>
<dbReference type="EMBL" id="NESN01000004">
    <property type="protein sequence ID" value="PUE52649.1"/>
    <property type="molecule type" value="Genomic_DNA"/>
</dbReference>
<dbReference type="PANTHER" id="PTHR43842:SF2">
    <property type="entry name" value="PROPIONYL-COA CARBOXYLASE BETA CHAIN, MITOCHONDRIAL"/>
    <property type="match status" value="1"/>
</dbReference>
<protein>
    <submittedName>
        <fullName evidence="3">Propionyl-CoA carboxylase</fullName>
    </submittedName>
</protein>
<dbReference type="SUPFAM" id="SSF52096">
    <property type="entry name" value="ClpP/crotonase"/>
    <property type="match status" value="2"/>
</dbReference>
<dbReference type="InterPro" id="IPR029045">
    <property type="entry name" value="ClpP/crotonase-like_dom_sf"/>
</dbReference>
<feature type="domain" description="CoA carboxyltransferase C-terminal" evidence="2">
    <location>
        <begin position="278"/>
        <end position="523"/>
    </location>
</feature>
<keyword evidence="4" id="KW-1185">Reference proteome</keyword>
<evidence type="ECO:0000313" key="3">
    <source>
        <dbReference type="EMBL" id="PUE52649.1"/>
    </source>
</evidence>